<organism evidence="8 9">
    <name type="scientific">Dispira parvispora</name>
    <dbReference type="NCBI Taxonomy" id="1520584"/>
    <lineage>
        <taxon>Eukaryota</taxon>
        <taxon>Fungi</taxon>
        <taxon>Fungi incertae sedis</taxon>
        <taxon>Zoopagomycota</taxon>
        <taxon>Kickxellomycotina</taxon>
        <taxon>Dimargaritomycetes</taxon>
        <taxon>Dimargaritales</taxon>
        <taxon>Dimargaritaceae</taxon>
        <taxon>Dispira</taxon>
    </lineage>
</organism>
<feature type="region of interest" description="Disordered" evidence="6">
    <location>
        <begin position="185"/>
        <end position="437"/>
    </location>
</feature>
<reference evidence="8" key="1">
    <citation type="submission" date="2022-07" db="EMBL/GenBank/DDBJ databases">
        <title>Phylogenomic reconstructions and comparative analyses of Kickxellomycotina fungi.</title>
        <authorList>
            <person name="Reynolds N.K."/>
            <person name="Stajich J.E."/>
            <person name="Barry K."/>
            <person name="Grigoriev I.V."/>
            <person name="Crous P."/>
            <person name="Smith M.E."/>
        </authorList>
    </citation>
    <scope>NUCLEOTIDE SEQUENCE</scope>
    <source>
        <strain evidence="8">RSA 1196</strain>
    </source>
</reference>
<protein>
    <recommendedName>
        <fullName evidence="3">peptidylprolyl isomerase</fullName>
        <ecNumber evidence="3">5.2.1.8</ecNumber>
    </recommendedName>
</protein>
<feature type="domain" description="PPIase cyclophilin-type" evidence="7">
    <location>
        <begin position="7"/>
        <end position="172"/>
    </location>
</feature>
<dbReference type="GO" id="GO:0016018">
    <property type="term" value="F:cyclosporin A binding"/>
    <property type="evidence" value="ECO:0007669"/>
    <property type="project" value="TreeGrafter"/>
</dbReference>
<proteinExistence type="predicted"/>
<evidence type="ECO:0000259" key="7">
    <source>
        <dbReference type="PROSITE" id="PS50072"/>
    </source>
</evidence>
<dbReference type="EC" id="5.2.1.8" evidence="3"/>
<name>A0A9W8E556_9FUNG</name>
<dbReference type="InterPro" id="IPR029000">
    <property type="entry name" value="Cyclophilin-like_dom_sf"/>
</dbReference>
<dbReference type="GO" id="GO:0006457">
    <property type="term" value="P:protein folding"/>
    <property type="evidence" value="ECO:0007669"/>
    <property type="project" value="InterPro"/>
</dbReference>
<comment type="catalytic activity">
    <reaction evidence="1">
        <text>[protein]-peptidylproline (omega=180) = [protein]-peptidylproline (omega=0)</text>
        <dbReference type="Rhea" id="RHEA:16237"/>
        <dbReference type="Rhea" id="RHEA-COMP:10747"/>
        <dbReference type="Rhea" id="RHEA-COMP:10748"/>
        <dbReference type="ChEBI" id="CHEBI:83833"/>
        <dbReference type="ChEBI" id="CHEBI:83834"/>
        <dbReference type="EC" id="5.2.1.8"/>
    </reaction>
</comment>
<evidence type="ECO:0000313" key="8">
    <source>
        <dbReference type="EMBL" id="KAJ1959138.1"/>
    </source>
</evidence>
<dbReference type="EMBL" id="JANBPY010001672">
    <property type="protein sequence ID" value="KAJ1959138.1"/>
    <property type="molecule type" value="Genomic_DNA"/>
</dbReference>
<evidence type="ECO:0000256" key="2">
    <source>
        <dbReference type="ARBA" id="ARBA00002388"/>
    </source>
</evidence>
<evidence type="ECO:0000256" key="3">
    <source>
        <dbReference type="ARBA" id="ARBA00013194"/>
    </source>
</evidence>
<keyword evidence="4" id="KW-0697">Rotamase</keyword>
<dbReference type="PROSITE" id="PS50072">
    <property type="entry name" value="CSA_PPIASE_2"/>
    <property type="match status" value="1"/>
</dbReference>
<dbReference type="FunFam" id="2.40.100.10:FF:000022">
    <property type="entry name" value="Peptidyl-prolyl cis-trans isomerase CYP95"/>
    <property type="match status" value="1"/>
</dbReference>
<keyword evidence="9" id="KW-1185">Reference proteome</keyword>
<dbReference type="InterPro" id="IPR020892">
    <property type="entry name" value="Cyclophilin-type_PPIase_CS"/>
</dbReference>
<keyword evidence="5" id="KW-0413">Isomerase</keyword>
<gene>
    <name evidence="8" type="ORF">IWQ62_004734</name>
</gene>
<dbReference type="PRINTS" id="PR00153">
    <property type="entry name" value="CSAPPISMRASE"/>
</dbReference>
<feature type="compositionally biased region" description="Basic residues" evidence="6">
    <location>
        <begin position="424"/>
        <end position="437"/>
    </location>
</feature>
<comment type="function">
    <text evidence="2">PPIases accelerate the folding of proteins. It catalyzes the cis-trans isomerization of proline imidic peptide bonds in oligopeptides.</text>
</comment>
<dbReference type="SUPFAM" id="SSF50891">
    <property type="entry name" value="Cyclophilin-like"/>
    <property type="match status" value="1"/>
</dbReference>
<dbReference type="GO" id="GO:0003755">
    <property type="term" value="F:peptidyl-prolyl cis-trans isomerase activity"/>
    <property type="evidence" value="ECO:0007669"/>
    <property type="project" value="UniProtKB-KW"/>
</dbReference>
<feature type="compositionally biased region" description="Basic residues" evidence="6">
    <location>
        <begin position="229"/>
        <end position="272"/>
    </location>
</feature>
<feature type="compositionally biased region" description="Low complexity" evidence="6">
    <location>
        <begin position="359"/>
        <end position="368"/>
    </location>
</feature>
<dbReference type="Pfam" id="PF00160">
    <property type="entry name" value="Pro_isomerase"/>
    <property type="match status" value="1"/>
</dbReference>
<dbReference type="OrthoDB" id="407558at2759"/>
<comment type="caution">
    <text evidence="8">The sequence shown here is derived from an EMBL/GenBank/DDBJ whole genome shotgun (WGS) entry which is preliminary data.</text>
</comment>
<dbReference type="Gene3D" id="2.40.100.10">
    <property type="entry name" value="Cyclophilin-like"/>
    <property type="match status" value="1"/>
</dbReference>
<feature type="compositionally biased region" description="Basic residues" evidence="6">
    <location>
        <begin position="310"/>
        <end position="327"/>
    </location>
</feature>
<evidence type="ECO:0000256" key="5">
    <source>
        <dbReference type="ARBA" id="ARBA00023235"/>
    </source>
</evidence>
<accession>A0A9W8E556</accession>
<feature type="compositionally biased region" description="Basic and acidic residues" evidence="6">
    <location>
        <begin position="273"/>
        <end position="282"/>
    </location>
</feature>
<evidence type="ECO:0000256" key="6">
    <source>
        <dbReference type="SAM" id="MobiDB-lite"/>
    </source>
</evidence>
<feature type="compositionally biased region" description="Basic residues" evidence="6">
    <location>
        <begin position="376"/>
        <end position="417"/>
    </location>
</feature>
<evidence type="ECO:0000256" key="4">
    <source>
        <dbReference type="ARBA" id="ARBA00023110"/>
    </source>
</evidence>
<dbReference type="Proteomes" id="UP001150925">
    <property type="component" value="Unassembled WGS sequence"/>
</dbReference>
<feature type="compositionally biased region" description="Low complexity" evidence="6">
    <location>
        <begin position="206"/>
        <end position="228"/>
    </location>
</feature>
<evidence type="ECO:0000256" key="1">
    <source>
        <dbReference type="ARBA" id="ARBA00000971"/>
    </source>
</evidence>
<sequence>MILPRVFFDIEVDGEPLGRIVFELFVNDAPRTAENFRCLCTGERGMGPISQVPLHYKGSIFHRIIKGFMVQGGDFIRRNGTSGESIYGATFADENLKRTHDAEGLLSMANRGPNTNNSQFFITVRPTPHLDGKHVVFGRVVQGFPVVQKLEQVPVDEKDRPQKVVMITHCGELVLQVPEHLRHLVSGSSDKGTEVQPSHRKRRARSSSISSQSGSYRSGSTGSISSRSPSRRRSSRRDRHRSRRHRRRSYSRRRGDKKSHRRKSRSKLKKKKTERDSKDDHRRSSRYRRHRHSRHDSDTDSDQSLSRSRSSSRRRSTSRSRRSRSSRRNFSPDKVPTNDAGRNSLQPDRSRSVERRRSVSSSRSVSRNISRDSRYSSRRSSPRSRSRSPSRTYRRRSARRSHHYKRRSPSYRRRSRTRSPSQRIRYKGRGRIKYHGD</sequence>
<dbReference type="PANTHER" id="PTHR11071:SF561">
    <property type="entry name" value="PEPTIDYL-PROLYL CIS-TRANS ISOMERASE D-RELATED"/>
    <property type="match status" value="1"/>
</dbReference>
<feature type="compositionally biased region" description="Basic and acidic residues" evidence="6">
    <location>
        <begin position="348"/>
        <end position="357"/>
    </location>
</feature>
<feature type="compositionally biased region" description="Basic residues" evidence="6">
    <location>
        <begin position="283"/>
        <end position="294"/>
    </location>
</feature>
<evidence type="ECO:0000313" key="9">
    <source>
        <dbReference type="Proteomes" id="UP001150925"/>
    </source>
</evidence>
<dbReference type="PROSITE" id="PS00170">
    <property type="entry name" value="CSA_PPIASE_1"/>
    <property type="match status" value="1"/>
</dbReference>
<dbReference type="GO" id="GO:0005737">
    <property type="term" value="C:cytoplasm"/>
    <property type="evidence" value="ECO:0007669"/>
    <property type="project" value="TreeGrafter"/>
</dbReference>
<dbReference type="InterPro" id="IPR002130">
    <property type="entry name" value="Cyclophilin-type_PPIase_dom"/>
</dbReference>
<dbReference type="AlphaFoldDB" id="A0A9W8E556"/>
<dbReference type="PANTHER" id="PTHR11071">
    <property type="entry name" value="PEPTIDYL-PROLYL CIS-TRANS ISOMERASE"/>
    <property type="match status" value="1"/>
</dbReference>